<dbReference type="EMBL" id="LSBI01000028">
    <property type="protein sequence ID" value="OAQ63873.1"/>
    <property type="molecule type" value="Genomic_DNA"/>
</dbReference>
<evidence type="ECO:0000313" key="2">
    <source>
        <dbReference type="Proteomes" id="UP000078340"/>
    </source>
</evidence>
<comment type="caution">
    <text evidence="1">The sequence shown here is derived from an EMBL/GenBank/DDBJ whole genome shotgun (WGS) entry which is preliminary data.</text>
</comment>
<proteinExistence type="predicted"/>
<name>A0A179FFV1_PURLI</name>
<accession>A0A179FFV1</accession>
<reference evidence="1 2" key="1">
    <citation type="submission" date="2016-02" db="EMBL/GenBank/DDBJ databases">
        <title>Biosynthesis of antibiotic leucinostatins and their inhibition on Phytophthora in bio-control Purpureocillium lilacinum.</title>
        <authorList>
            <person name="Wang G."/>
            <person name="Liu Z."/>
            <person name="Lin R."/>
            <person name="Li E."/>
            <person name="Mao Z."/>
            <person name="Ling J."/>
            <person name="Yin W."/>
            <person name="Xie B."/>
        </authorList>
    </citation>
    <scope>NUCLEOTIDE SEQUENCE [LARGE SCALE GENOMIC DNA]</scope>
    <source>
        <strain evidence="1">PLFJ-1</strain>
    </source>
</reference>
<organism evidence="1 2">
    <name type="scientific">Purpureocillium lilacinum</name>
    <name type="common">Paecilomyces lilacinus</name>
    <dbReference type="NCBI Taxonomy" id="33203"/>
    <lineage>
        <taxon>Eukaryota</taxon>
        <taxon>Fungi</taxon>
        <taxon>Dikarya</taxon>
        <taxon>Ascomycota</taxon>
        <taxon>Pezizomycotina</taxon>
        <taxon>Sordariomycetes</taxon>
        <taxon>Hypocreomycetidae</taxon>
        <taxon>Hypocreales</taxon>
        <taxon>Ophiocordycipitaceae</taxon>
        <taxon>Purpureocillium</taxon>
    </lineage>
</organism>
<sequence>MVKEWPFRAYKASGRVTSTHFFLAVCSTEQSGFITIIGTDVLLESHDSASTWMSLLSRDSIRSRYIVQLTLYIKGLLTARGNVVLFRGWVVYGAGATPAGRICEALYNGDVRHNTNHSCLRCMQYLRVRMTNSQEECNDSGRQEVLGTPCVVYTTTSWITKVSLKRSRLRGT</sequence>
<gene>
    <name evidence="1" type="ORF">VFPFJ_11334</name>
</gene>
<evidence type="ECO:0000313" key="1">
    <source>
        <dbReference type="EMBL" id="OAQ63873.1"/>
    </source>
</evidence>
<dbReference type="AlphaFoldDB" id="A0A179FFV1"/>
<dbReference type="Proteomes" id="UP000078340">
    <property type="component" value="Unassembled WGS sequence"/>
</dbReference>
<protein>
    <submittedName>
        <fullName evidence="1">Uncharacterized protein</fullName>
    </submittedName>
</protein>